<proteinExistence type="predicted"/>
<feature type="domain" description="ATPase AAA-type core" evidence="1">
    <location>
        <begin position="222"/>
        <end position="295"/>
    </location>
</feature>
<keyword evidence="2" id="KW-0067">ATP-binding</keyword>
<gene>
    <name evidence="2" type="ORF">IQ276_11285</name>
</gene>
<protein>
    <submittedName>
        <fullName evidence="2">ATP-binding protein</fullName>
    </submittedName>
</protein>
<sequence length="556" mass="62206">MIKTIKLKFGRGSGLPSEEVVTTPITVFVGPNNSGKSKVLSEIYHYCTTGQQNVTDVILEKIEFDTFTVEASEEKIKKSTLQPHINEALSPDHIIVGKRGMRNQVHRQNLLNALQNPNTQVSLFCQWYLSFNTLLLDGKSRISLIGQQSAGDLQQPPHTSFQVLFRDDAKRDEVRRIIYDAFGTYFVIDPTSLGQLRLRLSSRPPQTDIEERGIHHEAVQFHSKAFPVEQASDGVKAFTGIITEIIAGDPAIVLIDEPEAFLSLSLALKLGKEIAISSSGSQKRLFVSTHSPNFVMGCIQSGAPVNIVRLTYRSEVATARVLSNTDILRLMRNPLLRSTGVLGALFYEFVIVTESDADRAFYQEINERLLRYKPELGIPNCLFLNAQNKQTVQIIIKPLRELGIPAVGIVDVDILKDGGQDWTNFLKSGFIPELEYQSLANFRNAVKEKFDTVGKNMKRDGGVDILFGSDKEAANNLFDKLAEYGLFVVRKGELESWLLQLGATGHGPNWLINIFEKMGEDPESQDYLKPSDDDVWSFCGEIKKWFTNPNRKGIPS</sequence>
<dbReference type="GO" id="GO:0005524">
    <property type="term" value="F:ATP binding"/>
    <property type="evidence" value="ECO:0007669"/>
    <property type="project" value="UniProtKB-KW"/>
</dbReference>
<dbReference type="GO" id="GO:0016887">
    <property type="term" value="F:ATP hydrolysis activity"/>
    <property type="evidence" value="ECO:0007669"/>
    <property type="project" value="InterPro"/>
</dbReference>
<name>A0A8J6ZTF5_DESMC</name>
<comment type="caution">
    <text evidence="2">The sequence shown here is derived from an EMBL/GenBank/DDBJ whole genome shotgun (WGS) entry which is preliminary data.</text>
</comment>
<evidence type="ECO:0000313" key="3">
    <source>
        <dbReference type="Proteomes" id="UP000622533"/>
    </source>
</evidence>
<keyword evidence="2" id="KW-0547">Nucleotide-binding</keyword>
<dbReference type="PANTHER" id="PTHR43581">
    <property type="entry name" value="ATP/GTP PHOSPHATASE"/>
    <property type="match status" value="1"/>
</dbReference>
<dbReference type="Proteomes" id="UP000622533">
    <property type="component" value="Unassembled WGS sequence"/>
</dbReference>
<evidence type="ECO:0000259" key="1">
    <source>
        <dbReference type="Pfam" id="PF13304"/>
    </source>
</evidence>
<evidence type="ECO:0000313" key="2">
    <source>
        <dbReference type="EMBL" id="MBE9022988.1"/>
    </source>
</evidence>
<dbReference type="Pfam" id="PF13304">
    <property type="entry name" value="AAA_21"/>
    <property type="match status" value="1"/>
</dbReference>
<dbReference type="Gene3D" id="3.40.50.300">
    <property type="entry name" value="P-loop containing nucleotide triphosphate hydrolases"/>
    <property type="match status" value="1"/>
</dbReference>
<dbReference type="PANTHER" id="PTHR43581:SF4">
    <property type="entry name" value="ATP_GTP PHOSPHATASE"/>
    <property type="match status" value="1"/>
</dbReference>
<reference evidence="2" key="1">
    <citation type="submission" date="2020-10" db="EMBL/GenBank/DDBJ databases">
        <authorList>
            <person name="Castelo-Branco R."/>
            <person name="Eusebio N."/>
            <person name="Adriana R."/>
            <person name="Vieira A."/>
            <person name="Brugerolle De Fraissinette N."/>
            <person name="Rezende De Castro R."/>
            <person name="Schneider M.P."/>
            <person name="Vasconcelos V."/>
            <person name="Leao P.N."/>
        </authorList>
    </citation>
    <scope>NUCLEOTIDE SEQUENCE</scope>
    <source>
        <strain evidence="2">LEGE 12446</strain>
    </source>
</reference>
<dbReference type="SUPFAM" id="SSF52540">
    <property type="entry name" value="P-loop containing nucleoside triphosphate hydrolases"/>
    <property type="match status" value="1"/>
</dbReference>
<dbReference type="InterPro" id="IPR051396">
    <property type="entry name" value="Bact_Antivir_Def_Nuclease"/>
</dbReference>
<dbReference type="InterPro" id="IPR003959">
    <property type="entry name" value="ATPase_AAA_core"/>
</dbReference>
<accession>A0A8J6ZTF5</accession>
<dbReference type="InterPro" id="IPR027417">
    <property type="entry name" value="P-loop_NTPase"/>
</dbReference>
<organism evidence="2 3">
    <name type="scientific">Desmonostoc muscorum LEGE 12446</name>
    <dbReference type="NCBI Taxonomy" id="1828758"/>
    <lineage>
        <taxon>Bacteria</taxon>
        <taxon>Bacillati</taxon>
        <taxon>Cyanobacteriota</taxon>
        <taxon>Cyanophyceae</taxon>
        <taxon>Nostocales</taxon>
        <taxon>Nostocaceae</taxon>
        <taxon>Desmonostoc</taxon>
    </lineage>
</organism>
<keyword evidence="3" id="KW-1185">Reference proteome</keyword>
<dbReference type="EMBL" id="JADEXS010000121">
    <property type="protein sequence ID" value="MBE9022988.1"/>
    <property type="molecule type" value="Genomic_DNA"/>
</dbReference>
<dbReference type="AlphaFoldDB" id="A0A8J6ZTF5"/>